<dbReference type="PANTHER" id="PTHR32401">
    <property type="entry name" value="CONCANAVALIN A-LIKE LECTIN FAMILY PROTEIN"/>
    <property type="match status" value="1"/>
</dbReference>
<proteinExistence type="inferred from homology"/>
<evidence type="ECO:0000256" key="3">
    <source>
        <dbReference type="SAM" id="Phobius"/>
    </source>
</evidence>
<feature type="transmembrane region" description="Helical" evidence="3">
    <location>
        <begin position="294"/>
        <end position="319"/>
    </location>
</feature>
<evidence type="ECO:0000256" key="2">
    <source>
        <dbReference type="ARBA" id="ARBA00022734"/>
    </source>
</evidence>
<comment type="similarity">
    <text evidence="1">Belongs to the leguminous lectin family.</text>
</comment>
<evidence type="ECO:0000313" key="6">
    <source>
        <dbReference type="Proteomes" id="UP001168877"/>
    </source>
</evidence>
<dbReference type="GO" id="GO:0030246">
    <property type="term" value="F:carbohydrate binding"/>
    <property type="evidence" value="ECO:0007669"/>
    <property type="project" value="UniProtKB-KW"/>
</dbReference>
<accession>A0AA39TDJ1</accession>
<keyword evidence="3" id="KW-1133">Transmembrane helix</keyword>
<name>A0AA39TDJ1_ACESA</name>
<keyword evidence="6" id="KW-1185">Reference proteome</keyword>
<keyword evidence="2" id="KW-0430">Lectin</keyword>
<organism evidence="5 6">
    <name type="scientific">Acer saccharum</name>
    <name type="common">Sugar maple</name>
    <dbReference type="NCBI Taxonomy" id="4024"/>
    <lineage>
        <taxon>Eukaryota</taxon>
        <taxon>Viridiplantae</taxon>
        <taxon>Streptophyta</taxon>
        <taxon>Embryophyta</taxon>
        <taxon>Tracheophyta</taxon>
        <taxon>Spermatophyta</taxon>
        <taxon>Magnoliopsida</taxon>
        <taxon>eudicotyledons</taxon>
        <taxon>Gunneridae</taxon>
        <taxon>Pentapetalae</taxon>
        <taxon>rosids</taxon>
        <taxon>malvids</taxon>
        <taxon>Sapindales</taxon>
        <taxon>Sapindaceae</taxon>
        <taxon>Hippocastanoideae</taxon>
        <taxon>Acereae</taxon>
        <taxon>Acer</taxon>
    </lineage>
</organism>
<dbReference type="Gene3D" id="2.60.120.200">
    <property type="match status" value="2"/>
</dbReference>
<dbReference type="PANTHER" id="PTHR32401:SF47">
    <property type="entry name" value="LEGUME LECTIN DOMAIN-CONTAINING PROTEIN"/>
    <property type="match status" value="1"/>
</dbReference>
<dbReference type="FunFam" id="2.60.120.200:FF:000103">
    <property type="entry name" value="L-type lectin-domain containing receptor kinase IX.1"/>
    <property type="match status" value="2"/>
</dbReference>
<sequence length="738" mass="80837">MDVNDLKPLGFHKKKSILCFLCFVFHFPSLHAISFNYPNFSNITGIKTSGDASFTSNGTLSLTKNQADLTRESSVGRAVYAEEMHLWDAGTGQIADFSTHFSFNISQLPGGSSGDGLAFFLSPNGSQVPEGAWGECLALITNCRDFKVSEIPIVFVEFDTFKNNWDPNDNHVGININTMQSVKYLTWNTSIKNGSRANAWISYNSQTSNLSLFLTYLDNPVFLGNSSLSYKVNLSKVLPEWVSVGFSSATGTAVEVNYILSWEFNSTELISDQGEDAIPPASNNGNKAQGGANIGVVIGSVVGGLVLVGGIISTLVFGWRKRSRKAEDQESTVESDDHSIDNKFEHGMGPKRLMDNELGLKTTGLAGTFGYMAPEYISTANSMINRSSDAFITSNGILSLTKNQADLKREDSVGRAVYAEEMHLWDAGTGQMADFSTHFSFNISLLQAGWIGDGFTFFLSPNGSQVPELAWGGCLALITNCSNLNQSENPIVAVEFDTYKNDWDPSDNHVGIDINSIQSVTNLTWDTNITDGKRANAWISYNSQTTNLSLFLTYLDNPVFLGNSTLSYEVDLSKILPEWVSVGFSSSTGAGVEIHYILSWEFNSTELISNQTSNNENKAQGGANIGVVIGSVVGGLVLVGGIISTLVFGWRKRSRKAEDQESTMESDDHSIDNEFEHGMGPKSCRICSKSIIDMSRTWKRIDEEDSLAEEAKAKLEEMEPDREARKKKLCTSFLKGRL</sequence>
<comment type="caution">
    <text evidence="5">The sequence shown here is derived from an EMBL/GenBank/DDBJ whole genome shotgun (WGS) entry which is preliminary data.</text>
</comment>
<reference evidence="5" key="2">
    <citation type="submission" date="2023-06" db="EMBL/GenBank/DDBJ databases">
        <authorList>
            <person name="Swenson N.G."/>
            <person name="Wegrzyn J.L."/>
            <person name="Mcevoy S.L."/>
        </authorList>
    </citation>
    <scope>NUCLEOTIDE SEQUENCE</scope>
    <source>
        <strain evidence="5">NS2018</strain>
        <tissue evidence="5">Leaf</tissue>
    </source>
</reference>
<dbReference type="Pfam" id="PF00139">
    <property type="entry name" value="Lectin_legB"/>
    <property type="match status" value="2"/>
</dbReference>
<dbReference type="SUPFAM" id="SSF49899">
    <property type="entry name" value="Concanavalin A-like lectins/glucanases"/>
    <property type="match status" value="2"/>
</dbReference>
<feature type="domain" description="Legume lectin" evidence="4">
    <location>
        <begin position="33"/>
        <end position="270"/>
    </location>
</feature>
<dbReference type="PROSITE" id="PS00308">
    <property type="entry name" value="LECTIN_LEGUME_ALPHA"/>
    <property type="match status" value="2"/>
</dbReference>
<dbReference type="InterPro" id="IPR050258">
    <property type="entry name" value="Leguminous_Lectin"/>
</dbReference>
<gene>
    <name evidence="5" type="ORF">LWI29_024727</name>
</gene>
<dbReference type="AlphaFoldDB" id="A0AA39TDJ1"/>
<dbReference type="InterPro" id="IPR019825">
    <property type="entry name" value="Lectin_legB_Mn/Ca_BS"/>
</dbReference>
<keyword evidence="3" id="KW-0472">Membrane</keyword>
<dbReference type="Proteomes" id="UP001168877">
    <property type="component" value="Unassembled WGS sequence"/>
</dbReference>
<dbReference type="InterPro" id="IPR013320">
    <property type="entry name" value="ConA-like_dom_sf"/>
</dbReference>
<evidence type="ECO:0000256" key="1">
    <source>
        <dbReference type="ARBA" id="ARBA00007606"/>
    </source>
</evidence>
<evidence type="ECO:0000313" key="5">
    <source>
        <dbReference type="EMBL" id="KAK0608047.1"/>
    </source>
</evidence>
<dbReference type="PROSITE" id="PS00307">
    <property type="entry name" value="LECTIN_LEGUME_BETA"/>
    <property type="match status" value="1"/>
</dbReference>
<reference evidence="5" key="1">
    <citation type="journal article" date="2022" name="Plant J.">
        <title>Strategies of tolerance reflected in two North American maple genomes.</title>
        <authorList>
            <person name="McEvoy S.L."/>
            <person name="Sezen U.U."/>
            <person name="Trouern-Trend A."/>
            <person name="McMahon S.M."/>
            <person name="Schaberg P.G."/>
            <person name="Yang J."/>
            <person name="Wegrzyn J.L."/>
            <person name="Swenson N.G."/>
        </authorList>
    </citation>
    <scope>NUCLEOTIDE SEQUENCE</scope>
    <source>
        <strain evidence="5">NS2018</strain>
    </source>
</reference>
<feature type="domain" description="Legume lectin" evidence="4">
    <location>
        <begin position="380"/>
        <end position="615"/>
    </location>
</feature>
<dbReference type="InterPro" id="IPR000985">
    <property type="entry name" value="Lectin_LegA_CS"/>
</dbReference>
<keyword evidence="3" id="KW-0812">Transmembrane</keyword>
<dbReference type="CDD" id="cd06899">
    <property type="entry name" value="lectin_legume_LecRK_Arcelin_ConA"/>
    <property type="match status" value="2"/>
</dbReference>
<dbReference type="EMBL" id="JAUESC010000001">
    <property type="protein sequence ID" value="KAK0608047.1"/>
    <property type="molecule type" value="Genomic_DNA"/>
</dbReference>
<feature type="transmembrane region" description="Helical" evidence="3">
    <location>
        <begin position="625"/>
        <end position="650"/>
    </location>
</feature>
<protein>
    <recommendedName>
        <fullName evidence="4">Legume lectin domain-containing protein</fullName>
    </recommendedName>
</protein>
<dbReference type="InterPro" id="IPR001220">
    <property type="entry name" value="Legume_lectin_dom"/>
</dbReference>
<evidence type="ECO:0000259" key="4">
    <source>
        <dbReference type="Pfam" id="PF00139"/>
    </source>
</evidence>